<dbReference type="EMBL" id="JH993024">
    <property type="protein sequence ID" value="EKX41342.1"/>
    <property type="molecule type" value="Genomic_DNA"/>
</dbReference>
<dbReference type="HOGENOM" id="CLU_1646960_0_0_1"/>
<reference evidence="2" key="3">
    <citation type="submission" date="2016-03" db="UniProtKB">
        <authorList>
            <consortium name="EnsemblProtists"/>
        </authorList>
    </citation>
    <scope>IDENTIFICATION</scope>
</reference>
<dbReference type="PaxDb" id="55529-EKX41342"/>
<dbReference type="GeneID" id="17297995"/>
<organism evidence="1">
    <name type="scientific">Guillardia theta (strain CCMP2712)</name>
    <name type="common">Cryptophyte</name>
    <dbReference type="NCBI Taxonomy" id="905079"/>
    <lineage>
        <taxon>Eukaryota</taxon>
        <taxon>Cryptophyceae</taxon>
        <taxon>Pyrenomonadales</taxon>
        <taxon>Geminigeraceae</taxon>
        <taxon>Guillardia</taxon>
    </lineage>
</organism>
<dbReference type="RefSeq" id="XP_005828322.1">
    <property type="nucleotide sequence ID" value="XM_005828265.1"/>
</dbReference>
<evidence type="ECO:0000313" key="1">
    <source>
        <dbReference type="EMBL" id="EKX41342.1"/>
    </source>
</evidence>
<accession>L1IZ51</accession>
<protein>
    <submittedName>
        <fullName evidence="1 2">Uncharacterized protein</fullName>
    </submittedName>
</protein>
<reference evidence="3" key="2">
    <citation type="submission" date="2012-11" db="EMBL/GenBank/DDBJ databases">
        <authorList>
            <person name="Kuo A."/>
            <person name="Curtis B.A."/>
            <person name="Tanifuji G."/>
            <person name="Burki F."/>
            <person name="Gruber A."/>
            <person name="Irimia M."/>
            <person name="Maruyama S."/>
            <person name="Arias M.C."/>
            <person name="Ball S.G."/>
            <person name="Gile G.H."/>
            <person name="Hirakawa Y."/>
            <person name="Hopkins J.F."/>
            <person name="Rensing S.A."/>
            <person name="Schmutz J."/>
            <person name="Symeonidi A."/>
            <person name="Elias M."/>
            <person name="Eveleigh R.J."/>
            <person name="Herman E.K."/>
            <person name="Klute M.J."/>
            <person name="Nakayama T."/>
            <person name="Obornik M."/>
            <person name="Reyes-Prieto A."/>
            <person name="Armbrust E.V."/>
            <person name="Aves S.J."/>
            <person name="Beiko R.G."/>
            <person name="Coutinho P."/>
            <person name="Dacks J.B."/>
            <person name="Durnford D.G."/>
            <person name="Fast N.M."/>
            <person name="Green B.R."/>
            <person name="Grisdale C."/>
            <person name="Hempe F."/>
            <person name="Henrissat B."/>
            <person name="Hoppner M.P."/>
            <person name="Ishida K.-I."/>
            <person name="Kim E."/>
            <person name="Koreny L."/>
            <person name="Kroth P.G."/>
            <person name="Liu Y."/>
            <person name="Malik S.-B."/>
            <person name="Maier U.G."/>
            <person name="McRose D."/>
            <person name="Mock T."/>
            <person name="Neilson J.A."/>
            <person name="Onodera N.T."/>
            <person name="Poole A.M."/>
            <person name="Pritham E.J."/>
            <person name="Richards T.A."/>
            <person name="Rocap G."/>
            <person name="Roy S.W."/>
            <person name="Sarai C."/>
            <person name="Schaack S."/>
            <person name="Shirato S."/>
            <person name="Slamovits C.H."/>
            <person name="Spencer D.F."/>
            <person name="Suzuki S."/>
            <person name="Worden A.Z."/>
            <person name="Zauner S."/>
            <person name="Barry K."/>
            <person name="Bell C."/>
            <person name="Bharti A.K."/>
            <person name="Crow J.A."/>
            <person name="Grimwood J."/>
            <person name="Kramer R."/>
            <person name="Lindquist E."/>
            <person name="Lucas S."/>
            <person name="Salamov A."/>
            <person name="McFadden G.I."/>
            <person name="Lane C.E."/>
            <person name="Keeling P.J."/>
            <person name="Gray M.W."/>
            <person name="Grigoriev I.V."/>
            <person name="Archibald J.M."/>
        </authorList>
    </citation>
    <scope>NUCLEOTIDE SEQUENCE</scope>
    <source>
        <strain evidence="3">CCMP2712</strain>
    </source>
</reference>
<sequence>MAGGKRNAEEAMEEEETPMMGRDEAIRAASSQLVVLAQKALADALKAIKASADLDRFGASLTNNSDIVDTPGTQPVVVVLFALKLLLGDNTWSTIRDGASLVSAMEAWSPATMTPEQTGGAQDFLDKHREDEYFQSGDHLGGKLENDLFEWVDAAFTIATL</sequence>
<proteinExistence type="predicted"/>
<name>L1IZ51_GUITC</name>
<reference evidence="1 3" key="1">
    <citation type="journal article" date="2012" name="Nature">
        <title>Algal genomes reveal evolutionary mosaicism and the fate of nucleomorphs.</title>
        <authorList>
            <consortium name="DOE Joint Genome Institute"/>
            <person name="Curtis B.A."/>
            <person name="Tanifuji G."/>
            <person name="Burki F."/>
            <person name="Gruber A."/>
            <person name="Irimia M."/>
            <person name="Maruyama S."/>
            <person name="Arias M.C."/>
            <person name="Ball S.G."/>
            <person name="Gile G.H."/>
            <person name="Hirakawa Y."/>
            <person name="Hopkins J.F."/>
            <person name="Kuo A."/>
            <person name="Rensing S.A."/>
            <person name="Schmutz J."/>
            <person name="Symeonidi A."/>
            <person name="Elias M."/>
            <person name="Eveleigh R.J."/>
            <person name="Herman E.K."/>
            <person name="Klute M.J."/>
            <person name="Nakayama T."/>
            <person name="Obornik M."/>
            <person name="Reyes-Prieto A."/>
            <person name="Armbrust E.V."/>
            <person name="Aves S.J."/>
            <person name="Beiko R.G."/>
            <person name="Coutinho P."/>
            <person name="Dacks J.B."/>
            <person name="Durnford D.G."/>
            <person name="Fast N.M."/>
            <person name="Green B.R."/>
            <person name="Grisdale C.J."/>
            <person name="Hempel F."/>
            <person name="Henrissat B."/>
            <person name="Hoppner M.P."/>
            <person name="Ishida K."/>
            <person name="Kim E."/>
            <person name="Koreny L."/>
            <person name="Kroth P.G."/>
            <person name="Liu Y."/>
            <person name="Malik S.B."/>
            <person name="Maier U.G."/>
            <person name="McRose D."/>
            <person name="Mock T."/>
            <person name="Neilson J.A."/>
            <person name="Onodera N.T."/>
            <person name="Poole A.M."/>
            <person name="Pritham E.J."/>
            <person name="Richards T.A."/>
            <person name="Rocap G."/>
            <person name="Roy S.W."/>
            <person name="Sarai C."/>
            <person name="Schaack S."/>
            <person name="Shirato S."/>
            <person name="Slamovits C.H."/>
            <person name="Spencer D.F."/>
            <person name="Suzuki S."/>
            <person name="Worden A.Z."/>
            <person name="Zauner S."/>
            <person name="Barry K."/>
            <person name="Bell C."/>
            <person name="Bharti A.K."/>
            <person name="Crow J.A."/>
            <person name="Grimwood J."/>
            <person name="Kramer R."/>
            <person name="Lindquist E."/>
            <person name="Lucas S."/>
            <person name="Salamov A."/>
            <person name="McFadden G.I."/>
            <person name="Lane C.E."/>
            <person name="Keeling P.J."/>
            <person name="Gray M.W."/>
            <person name="Grigoriev I.V."/>
            <person name="Archibald J.M."/>
        </authorList>
    </citation>
    <scope>NUCLEOTIDE SEQUENCE</scope>
    <source>
        <strain evidence="1 3">CCMP2712</strain>
    </source>
</reference>
<dbReference type="Proteomes" id="UP000011087">
    <property type="component" value="Unassembled WGS sequence"/>
</dbReference>
<keyword evidence="3" id="KW-1185">Reference proteome</keyword>
<dbReference type="AlphaFoldDB" id="L1IZ51"/>
<dbReference type="KEGG" id="gtt:GUITHDRAFT_153843"/>
<gene>
    <name evidence="1" type="ORF">GUITHDRAFT_153843</name>
</gene>
<dbReference type="EnsemblProtists" id="EKX41342">
    <property type="protein sequence ID" value="EKX41342"/>
    <property type="gene ID" value="GUITHDRAFT_153843"/>
</dbReference>
<evidence type="ECO:0000313" key="2">
    <source>
        <dbReference type="EnsemblProtists" id="EKX41342"/>
    </source>
</evidence>
<evidence type="ECO:0000313" key="3">
    <source>
        <dbReference type="Proteomes" id="UP000011087"/>
    </source>
</evidence>